<dbReference type="Proteomes" id="UP000807306">
    <property type="component" value="Unassembled WGS sequence"/>
</dbReference>
<keyword evidence="3" id="KW-1185">Reference proteome</keyword>
<accession>A0A9P6E3T5</accession>
<gene>
    <name evidence="2" type="ORF">CPB83DRAFT_900064</name>
</gene>
<name>A0A9P6E3T5_9AGAR</name>
<evidence type="ECO:0000313" key="3">
    <source>
        <dbReference type="Proteomes" id="UP000807306"/>
    </source>
</evidence>
<comment type="caution">
    <text evidence="2">The sequence shown here is derived from an EMBL/GenBank/DDBJ whole genome shotgun (WGS) entry which is preliminary data.</text>
</comment>
<evidence type="ECO:0000256" key="1">
    <source>
        <dbReference type="SAM" id="MobiDB-lite"/>
    </source>
</evidence>
<sequence>MPSRAARFTCFCAWCMKNSPLGQDGEPMGGSILEANRTAHRLRAQREMALRTPASGEVSNEQTDLSNAVLIETLTADYQNLKSSLPNTSTSAVLDSVLQGMQRLLVIGTGPSLSSAPLQNITNTPPNPTTSQFPETNVPIANNGPSHQQKPVAKREKSTHTKKAHKVLNGIEICAQSCLKRLGNLSVLSSPTELVDLETEYNLLHSTFNSVKQNVPSVDKRRKALRKMLLDVSTKLETSSGKR</sequence>
<feature type="region of interest" description="Disordered" evidence="1">
    <location>
        <begin position="142"/>
        <end position="162"/>
    </location>
</feature>
<protein>
    <submittedName>
        <fullName evidence="2">Uncharacterized protein</fullName>
    </submittedName>
</protein>
<proteinExistence type="predicted"/>
<dbReference type="AlphaFoldDB" id="A0A9P6E3T5"/>
<organism evidence="2 3">
    <name type="scientific">Crepidotus variabilis</name>
    <dbReference type="NCBI Taxonomy" id="179855"/>
    <lineage>
        <taxon>Eukaryota</taxon>
        <taxon>Fungi</taxon>
        <taxon>Dikarya</taxon>
        <taxon>Basidiomycota</taxon>
        <taxon>Agaricomycotina</taxon>
        <taxon>Agaricomycetes</taxon>
        <taxon>Agaricomycetidae</taxon>
        <taxon>Agaricales</taxon>
        <taxon>Agaricineae</taxon>
        <taxon>Crepidotaceae</taxon>
        <taxon>Crepidotus</taxon>
    </lineage>
</organism>
<reference evidence="2" key="1">
    <citation type="submission" date="2020-11" db="EMBL/GenBank/DDBJ databases">
        <authorList>
            <consortium name="DOE Joint Genome Institute"/>
            <person name="Ahrendt S."/>
            <person name="Riley R."/>
            <person name="Andreopoulos W."/>
            <person name="Labutti K."/>
            <person name="Pangilinan J."/>
            <person name="Ruiz-Duenas F.J."/>
            <person name="Barrasa J.M."/>
            <person name="Sanchez-Garcia M."/>
            <person name="Camarero S."/>
            <person name="Miyauchi S."/>
            <person name="Serrano A."/>
            <person name="Linde D."/>
            <person name="Babiker R."/>
            <person name="Drula E."/>
            <person name="Ayuso-Fernandez I."/>
            <person name="Pacheco R."/>
            <person name="Padilla G."/>
            <person name="Ferreira P."/>
            <person name="Barriuso J."/>
            <person name="Kellner H."/>
            <person name="Castanera R."/>
            <person name="Alfaro M."/>
            <person name="Ramirez L."/>
            <person name="Pisabarro A.G."/>
            <person name="Kuo A."/>
            <person name="Tritt A."/>
            <person name="Lipzen A."/>
            <person name="He G."/>
            <person name="Yan M."/>
            <person name="Ng V."/>
            <person name="Cullen D."/>
            <person name="Martin F."/>
            <person name="Rosso M.-N."/>
            <person name="Henrissat B."/>
            <person name="Hibbett D."/>
            <person name="Martinez A.T."/>
            <person name="Grigoriev I.V."/>
        </authorList>
    </citation>
    <scope>NUCLEOTIDE SEQUENCE</scope>
    <source>
        <strain evidence="2">CBS 506.95</strain>
    </source>
</reference>
<dbReference type="EMBL" id="MU157969">
    <property type="protein sequence ID" value="KAF9521982.1"/>
    <property type="molecule type" value="Genomic_DNA"/>
</dbReference>
<evidence type="ECO:0000313" key="2">
    <source>
        <dbReference type="EMBL" id="KAF9521982.1"/>
    </source>
</evidence>